<dbReference type="AlphaFoldDB" id="A0A4R4XH39"/>
<keyword evidence="3" id="KW-1185">Reference proteome</keyword>
<accession>A0A4R4XH39</accession>
<dbReference type="OrthoDB" id="251941at2"/>
<dbReference type="InterPro" id="IPR029062">
    <property type="entry name" value="Class_I_gatase-like"/>
</dbReference>
<evidence type="ECO:0000313" key="2">
    <source>
        <dbReference type="EMBL" id="TDD30153.1"/>
    </source>
</evidence>
<dbReference type="Proteomes" id="UP000295172">
    <property type="component" value="Unassembled WGS sequence"/>
</dbReference>
<name>A0A4R4XH39_9ACTN</name>
<reference evidence="2 3" key="1">
    <citation type="submission" date="2019-02" db="EMBL/GenBank/DDBJ databases">
        <title>Draft genome sequences of novel Actinobacteria.</title>
        <authorList>
            <person name="Sahin N."/>
            <person name="Ay H."/>
            <person name="Saygin H."/>
        </authorList>
    </citation>
    <scope>NUCLEOTIDE SEQUENCE [LARGE SCALE GENOMIC DNA]</scope>
    <source>
        <strain evidence="2 3">16K104</strain>
    </source>
</reference>
<organism evidence="2 3">
    <name type="scientific">Kribbella turkmenica</name>
    <dbReference type="NCBI Taxonomy" id="2530375"/>
    <lineage>
        <taxon>Bacteria</taxon>
        <taxon>Bacillati</taxon>
        <taxon>Actinomycetota</taxon>
        <taxon>Actinomycetes</taxon>
        <taxon>Propionibacteriales</taxon>
        <taxon>Kribbellaceae</taxon>
        <taxon>Kribbella</taxon>
    </lineage>
</organism>
<dbReference type="InterPro" id="IPR029010">
    <property type="entry name" value="ThuA-like"/>
</dbReference>
<evidence type="ECO:0000259" key="1">
    <source>
        <dbReference type="Pfam" id="PF06283"/>
    </source>
</evidence>
<gene>
    <name evidence="2" type="ORF">E1218_02180</name>
</gene>
<evidence type="ECO:0000313" key="3">
    <source>
        <dbReference type="Proteomes" id="UP000295172"/>
    </source>
</evidence>
<sequence length="50" mass="5376">MPATVTRPSTQQAAFERYIRAGGGYAGVHAASDAEYDWPWHGELVGSRPG</sequence>
<dbReference type="SUPFAM" id="SSF52317">
    <property type="entry name" value="Class I glutamine amidotransferase-like"/>
    <property type="match status" value="1"/>
</dbReference>
<comment type="caution">
    <text evidence="2">The sequence shown here is derived from an EMBL/GenBank/DDBJ whole genome shotgun (WGS) entry which is preliminary data.</text>
</comment>
<feature type="domain" description="ThuA-like" evidence="1">
    <location>
        <begin position="8"/>
        <end position="48"/>
    </location>
</feature>
<proteinExistence type="predicted"/>
<dbReference type="EMBL" id="SMKR01000005">
    <property type="protein sequence ID" value="TDD30153.1"/>
    <property type="molecule type" value="Genomic_DNA"/>
</dbReference>
<dbReference type="Pfam" id="PF06283">
    <property type="entry name" value="ThuA"/>
    <property type="match status" value="1"/>
</dbReference>
<dbReference type="Gene3D" id="3.40.50.880">
    <property type="match status" value="1"/>
</dbReference>
<protein>
    <recommendedName>
        <fullName evidence="1">ThuA-like domain-containing protein</fullName>
    </recommendedName>
</protein>